<dbReference type="PANTHER" id="PTHR12900">
    <property type="entry name" value="MITOTIC AND DNA DAMAGE CHECKPOINT PROTEIN HUS1"/>
    <property type="match status" value="1"/>
</dbReference>
<organism evidence="5 6">
    <name type="scientific">Catenaria anguillulae PL171</name>
    <dbReference type="NCBI Taxonomy" id="765915"/>
    <lineage>
        <taxon>Eukaryota</taxon>
        <taxon>Fungi</taxon>
        <taxon>Fungi incertae sedis</taxon>
        <taxon>Blastocladiomycota</taxon>
        <taxon>Blastocladiomycetes</taxon>
        <taxon>Blastocladiales</taxon>
        <taxon>Catenariaceae</taxon>
        <taxon>Catenaria</taxon>
    </lineage>
</organism>
<dbReference type="STRING" id="765915.A0A1Y2H931"/>
<sequence length="314" mass="33933">MRLKARITNPRPLHNLTSSLSPLSKSLVLKFTPTQLALILKDASESSTQVWCTLPAASVLDDYVVESTLRNEIYLQCHLPTLARAVKSMLHAHNATIKLTRSPTLGALLAILVESETTSGRPLNISHNVPVIPLKRTQAAELREPRVGVPAVYITMPKPLTMVKVVAERMKALGAVVSVKANGPRGEVKVSVLGAHAEVETTWGGLKEVRNVAVETTAGASTRQAGEGADEWVEVSVGARDFVKFLNCHVANPAHVICALIPGMCAVFYVYMYSTTTHNPFATNSTTSSTVDEAAAGTRNDTLLTYYLPMRHSI</sequence>
<dbReference type="GO" id="GO:0000723">
    <property type="term" value="P:telomere maintenance"/>
    <property type="evidence" value="ECO:0007669"/>
    <property type="project" value="TreeGrafter"/>
</dbReference>
<dbReference type="PIRSF" id="PIRSF011312">
    <property type="entry name" value="Cell_cycle_HUS1"/>
    <property type="match status" value="1"/>
</dbReference>
<dbReference type="GO" id="GO:0031573">
    <property type="term" value="P:mitotic intra-S DNA damage checkpoint signaling"/>
    <property type="evidence" value="ECO:0007669"/>
    <property type="project" value="TreeGrafter"/>
</dbReference>
<evidence type="ECO:0000256" key="2">
    <source>
        <dbReference type="ARBA" id="ARBA00005563"/>
    </source>
</evidence>
<dbReference type="OrthoDB" id="337750at2759"/>
<evidence type="ECO:0000256" key="3">
    <source>
        <dbReference type="ARBA" id="ARBA00023242"/>
    </source>
</evidence>
<dbReference type="Gene3D" id="3.70.10.10">
    <property type="match status" value="1"/>
</dbReference>
<dbReference type="GO" id="GO:0035861">
    <property type="term" value="C:site of double-strand break"/>
    <property type="evidence" value="ECO:0007669"/>
    <property type="project" value="TreeGrafter"/>
</dbReference>
<dbReference type="PANTHER" id="PTHR12900:SF0">
    <property type="entry name" value="CHECKPOINT PROTEIN"/>
    <property type="match status" value="1"/>
</dbReference>
<reference evidence="5 6" key="1">
    <citation type="submission" date="2016-07" db="EMBL/GenBank/DDBJ databases">
        <title>Pervasive Adenine N6-methylation of Active Genes in Fungi.</title>
        <authorList>
            <consortium name="DOE Joint Genome Institute"/>
            <person name="Mondo S.J."/>
            <person name="Dannebaum R.O."/>
            <person name="Kuo R.C."/>
            <person name="Labutti K."/>
            <person name="Haridas S."/>
            <person name="Kuo A."/>
            <person name="Salamov A."/>
            <person name="Ahrendt S.R."/>
            <person name="Lipzen A."/>
            <person name="Sullivan W."/>
            <person name="Andreopoulos W.B."/>
            <person name="Clum A."/>
            <person name="Lindquist E."/>
            <person name="Daum C."/>
            <person name="Ramamoorthy G.K."/>
            <person name="Gryganskyi A."/>
            <person name="Culley D."/>
            <person name="Magnuson J.K."/>
            <person name="James T.Y."/>
            <person name="O'Malley M.A."/>
            <person name="Stajich J.E."/>
            <person name="Spatafora J.W."/>
            <person name="Visel A."/>
            <person name="Grigoriev I.V."/>
        </authorList>
    </citation>
    <scope>NUCLEOTIDE SEQUENCE [LARGE SCALE GENOMIC DNA]</scope>
    <source>
        <strain evidence="5 6">PL171</strain>
    </source>
</reference>
<dbReference type="GO" id="GO:0033314">
    <property type="term" value="P:mitotic DNA replication checkpoint signaling"/>
    <property type="evidence" value="ECO:0007669"/>
    <property type="project" value="TreeGrafter"/>
</dbReference>
<evidence type="ECO:0000256" key="4">
    <source>
        <dbReference type="PIRNR" id="PIRNR011312"/>
    </source>
</evidence>
<evidence type="ECO:0000313" key="6">
    <source>
        <dbReference type="Proteomes" id="UP000193411"/>
    </source>
</evidence>
<dbReference type="GO" id="GO:0005730">
    <property type="term" value="C:nucleolus"/>
    <property type="evidence" value="ECO:0007669"/>
    <property type="project" value="InterPro"/>
</dbReference>
<dbReference type="EMBL" id="MCFL01000067">
    <property type="protein sequence ID" value="ORZ31080.1"/>
    <property type="molecule type" value="Genomic_DNA"/>
</dbReference>
<accession>A0A1Y2H931</accession>
<dbReference type="InterPro" id="IPR016580">
    <property type="entry name" value="HUS1"/>
</dbReference>
<comment type="caution">
    <text evidence="5">The sequence shown here is derived from an EMBL/GenBank/DDBJ whole genome shotgun (WGS) entry which is preliminary data.</text>
</comment>
<dbReference type="Pfam" id="PF04005">
    <property type="entry name" value="Hus1"/>
    <property type="match status" value="1"/>
</dbReference>
<gene>
    <name evidence="5" type="ORF">BCR44DRAFT_1392943</name>
</gene>
<dbReference type="AlphaFoldDB" id="A0A1Y2H931"/>
<dbReference type="GO" id="GO:0030896">
    <property type="term" value="C:checkpoint clamp complex"/>
    <property type="evidence" value="ECO:0007669"/>
    <property type="project" value="InterPro"/>
</dbReference>
<name>A0A1Y2H931_9FUNG</name>
<dbReference type="GO" id="GO:0006289">
    <property type="term" value="P:nucleotide-excision repair"/>
    <property type="evidence" value="ECO:0007669"/>
    <property type="project" value="TreeGrafter"/>
</dbReference>
<comment type="subcellular location">
    <subcellularLocation>
        <location evidence="1">Nucleus</location>
    </subcellularLocation>
</comment>
<keyword evidence="6" id="KW-1185">Reference proteome</keyword>
<dbReference type="Proteomes" id="UP000193411">
    <property type="component" value="Unassembled WGS sequence"/>
</dbReference>
<dbReference type="GO" id="GO:0000724">
    <property type="term" value="P:double-strand break repair via homologous recombination"/>
    <property type="evidence" value="ECO:0007669"/>
    <property type="project" value="TreeGrafter"/>
</dbReference>
<comment type="similarity">
    <text evidence="2 4">Belongs to the HUS1 family.</text>
</comment>
<protein>
    <recommendedName>
        <fullName evidence="4">Checkpoint protein</fullName>
    </recommendedName>
</protein>
<evidence type="ECO:0000313" key="5">
    <source>
        <dbReference type="EMBL" id="ORZ31080.1"/>
    </source>
</evidence>
<dbReference type="InterPro" id="IPR007150">
    <property type="entry name" value="HUS1/Mec3"/>
</dbReference>
<keyword evidence="3" id="KW-0539">Nucleus</keyword>
<proteinExistence type="inferred from homology"/>
<evidence type="ECO:0000256" key="1">
    <source>
        <dbReference type="ARBA" id="ARBA00004123"/>
    </source>
</evidence>
<dbReference type="GO" id="GO:0044778">
    <property type="term" value="P:meiotic DNA integrity checkpoint signaling"/>
    <property type="evidence" value="ECO:0007669"/>
    <property type="project" value="TreeGrafter"/>
</dbReference>